<dbReference type="GO" id="GO:0015889">
    <property type="term" value="P:cobalamin transport"/>
    <property type="evidence" value="ECO:0007669"/>
    <property type="project" value="TreeGrafter"/>
</dbReference>
<dbReference type="Proteomes" id="UP001152320">
    <property type="component" value="Chromosome 12"/>
</dbReference>
<dbReference type="PANTHER" id="PTHR10559">
    <property type="entry name" value="TRANSCOBALAMIN-1/GASTRIC INTRINSIC FACTOR"/>
    <property type="match status" value="1"/>
</dbReference>
<evidence type="ECO:0000313" key="2">
    <source>
        <dbReference type="EMBL" id="KAJ8031836.1"/>
    </source>
</evidence>
<evidence type="ECO:0000259" key="1">
    <source>
        <dbReference type="Pfam" id="PF14478"/>
    </source>
</evidence>
<name>A0A9Q1BSM5_HOLLE</name>
<comment type="caution">
    <text evidence="2">The sequence shown here is derived from an EMBL/GenBank/DDBJ whole genome shotgun (WGS) entry which is preliminary data.</text>
</comment>
<accession>A0A9Q1BSM5</accession>
<dbReference type="PANTHER" id="PTHR10559:SF18">
    <property type="entry name" value="TRANSCOBALAMIN II"/>
    <property type="match status" value="1"/>
</dbReference>
<dbReference type="GO" id="GO:0005615">
    <property type="term" value="C:extracellular space"/>
    <property type="evidence" value="ECO:0007669"/>
    <property type="project" value="TreeGrafter"/>
</dbReference>
<dbReference type="AlphaFoldDB" id="A0A9Q1BSM5"/>
<dbReference type="GO" id="GO:0031419">
    <property type="term" value="F:cobalamin binding"/>
    <property type="evidence" value="ECO:0007669"/>
    <property type="project" value="TreeGrafter"/>
</dbReference>
<evidence type="ECO:0000313" key="3">
    <source>
        <dbReference type="Proteomes" id="UP001152320"/>
    </source>
</evidence>
<dbReference type="Gene3D" id="2.170.130.30">
    <property type="match status" value="1"/>
</dbReference>
<sequence length="123" mass="13711">MATEDAVVLFTLEVVDLVHGGAPVTYNDVAVKGENLYHAMCQLEAKPGSNFTFQSLLTSYGHYITVINGLSKDDANDNYWTIRIGNLDHWAPVGVDEFYPKQGDKYIFAFTHIKGEHANTVKM</sequence>
<proteinExistence type="predicted"/>
<keyword evidence="3" id="KW-1185">Reference proteome</keyword>
<organism evidence="2 3">
    <name type="scientific">Holothuria leucospilota</name>
    <name type="common">Black long sea cucumber</name>
    <name type="synonym">Mertensiothuria leucospilota</name>
    <dbReference type="NCBI Taxonomy" id="206669"/>
    <lineage>
        <taxon>Eukaryota</taxon>
        <taxon>Metazoa</taxon>
        <taxon>Echinodermata</taxon>
        <taxon>Eleutherozoa</taxon>
        <taxon>Echinozoa</taxon>
        <taxon>Holothuroidea</taxon>
        <taxon>Aspidochirotacea</taxon>
        <taxon>Aspidochirotida</taxon>
        <taxon>Holothuriidae</taxon>
        <taxon>Holothuria</taxon>
    </lineage>
</organism>
<dbReference type="EMBL" id="JAIZAY010000012">
    <property type="protein sequence ID" value="KAJ8031836.1"/>
    <property type="molecule type" value="Genomic_DNA"/>
</dbReference>
<gene>
    <name evidence="2" type="ORF">HOLleu_25164</name>
</gene>
<reference evidence="2" key="1">
    <citation type="submission" date="2021-10" db="EMBL/GenBank/DDBJ databases">
        <title>Tropical sea cucumber genome reveals ecological adaptation and Cuvierian tubules defense mechanism.</title>
        <authorList>
            <person name="Chen T."/>
        </authorList>
    </citation>
    <scope>NUCLEOTIDE SEQUENCE</scope>
    <source>
        <strain evidence="2">Nanhai2018</strain>
        <tissue evidence="2">Muscle</tissue>
    </source>
</reference>
<dbReference type="Pfam" id="PF14478">
    <property type="entry name" value="DUF4430"/>
    <property type="match status" value="1"/>
</dbReference>
<dbReference type="InterPro" id="IPR027954">
    <property type="entry name" value="Transcobalamin-like_C"/>
</dbReference>
<feature type="domain" description="Transcobalamin-like C-terminal" evidence="1">
    <location>
        <begin position="49"/>
        <end position="111"/>
    </location>
</feature>
<dbReference type="OrthoDB" id="9440006at2759"/>
<dbReference type="InterPro" id="IPR051588">
    <property type="entry name" value="Cobalamin_Transport"/>
</dbReference>
<protein>
    <recommendedName>
        <fullName evidence="1">Transcobalamin-like C-terminal domain-containing protein</fullName>
    </recommendedName>
</protein>